<evidence type="ECO:0000256" key="6">
    <source>
        <dbReference type="ARBA" id="ARBA00023204"/>
    </source>
</evidence>
<keyword evidence="3 7" id="KW-0863">Zinc-finger</keyword>
<feature type="zinc finger region" description="C4-type" evidence="7">
    <location>
        <begin position="61"/>
        <end position="76"/>
    </location>
</feature>
<keyword evidence="6 7" id="KW-0234">DNA repair</keyword>
<dbReference type="OrthoDB" id="9802672at2"/>
<dbReference type="Pfam" id="PF21176">
    <property type="entry name" value="RecR_HhH"/>
    <property type="match status" value="1"/>
</dbReference>
<reference evidence="10" key="1">
    <citation type="submission" date="2019-06" db="EMBL/GenBank/DDBJ databases">
        <title>The complete genome of Emcibacter congregatus ZYLT.</title>
        <authorList>
            <person name="Zhao Z."/>
        </authorList>
    </citation>
    <scope>NUCLEOTIDE SEQUENCE [LARGE SCALE GENOMIC DNA]</scope>
    <source>
        <strain evidence="10">MCCC 1A06723</strain>
    </source>
</reference>
<evidence type="ECO:0000313" key="10">
    <source>
        <dbReference type="Proteomes" id="UP000319148"/>
    </source>
</evidence>
<dbReference type="CDD" id="cd01025">
    <property type="entry name" value="TOPRIM_recR"/>
    <property type="match status" value="1"/>
</dbReference>
<dbReference type="Proteomes" id="UP000319148">
    <property type="component" value="Unassembled WGS sequence"/>
</dbReference>
<evidence type="ECO:0000313" key="9">
    <source>
        <dbReference type="EMBL" id="TPD57830.1"/>
    </source>
</evidence>
<evidence type="ECO:0000256" key="3">
    <source>
        <dbReference type="ARBA" id="ARBA00022771"/>
    </source>
</evidence>
<dbReference type="PROSITE" id="PS01300">
    <property type="entry name" value="RECR"/>
    <property type="match status" value="1"/>
</dbReference>
<dbReference type="InterPro" id="IPR034137">
    <property type="entry name" value="TOPRIM_RecR"/>
</dbReference>
<dbReference type="PANTHER" id="PTHR30446:SF0">
    <property type="entry name" value="RECOMBINATION PROTEIN RECR"/>
    <property type="match status" value="1"/>
</dbReference>
<dbReference type="Gene3D" id="1.10.8.420">
    <property type="entry name" value="RecR Domain 1"/>
    <property type="match status" value="1"/>
</dbReference>
<dbReference type="InterPro" id="IPR015967">
    <property type="entry name" value="Rcmb_RecR_Znf"/>
</dbReference>
<dbReference type="AlphaFoldDB" id="A0A501PBU5"/>
<dbReference type="InterPro" id="IPR023627">
    <property type="entry name" value="Rcmb_RecR"/>
</dbReference>
<comment type="function">
    <text evidence="7">May play a role in DNA repair. It seems to be involved in an RecBC-independent recombinational process of DNA repair. It may act with RecF and RecO.</text>
</comment>
<comment type="caution">
    <text evidence="9">The sequence shown here is derived from an EMBL/GenBank/DDBJ whole genome shotgun (WGS) entry which is preliminary data.</text>
</comment>
<evidence type="ECO:0000256" key="5">
    <source>
        <dbReference type="ARBA" id="ARBA00023172"/>
    </source>
</evidence>
<dbReference type="GO" id="GO:0008270">
    <property type="term" value="F:zinc ion binding"/>
    <property type="evidence" value="ECO:0007669"/>
    <property type="project" value="UniProtKB-KW"/>
</dbReference>
<evidence type="ECO:0000256" key="7">
    <source>
        <dbReference type="HAMAP-Rule" id="MF_00017"/>
    </source>
</evidence>
<keyword evidence="10" id="KW-1185">Reference proteome</keyword>
<sequence>MYRTRTSNSELDQLIQLLSKLPGFGPRSARRAVLHLVKKKDTLMKPLAASLASVAEHVHPCSTCGNLDVSDPCHICEDERRDKSTICVIEEVADLWALERAGSYRGLYHVLGGTLSALDGIGPDDLNIAGLIERADEEGVQEVIIATNATVDGQTTAHYITDRLKNSGVSVSRLAHGVPVGGELDYLDDGTLTAALNSRQPF</sequence>
<gene>
    <name evidence="7 9" type="primary">recR</name>
    <name evidence="9" type="ORF">FIV46_17155</name>
</gene>
<dbReference type="InterPro" id="IPR000093">
    <property type="entry name" value="DNA_Rcmb_RecR"/>
</dbReference>
<evidence type="ECO:0000259" key="8">
    <source>
        <dbReference type="PROSITE" id="PS50880"/>
    </source>
</evidence>
<dbReference type="NCBIfam" id="TIGR00615">
    <property type="entry name" value="recR"/>
    <property type="match status" value="1"/>
</dbReference>
<dbReference type="EMBL" id="VFIY01000018">
    <property type="protein sequence ID" value="TPD57830.1"/>
    <property type="molecule type" value="Genomic_DNA"/>
</dbReference>
<dbReference type="PROSITE" id="PS50880">
    <property type="entry name" value="TOPRIM"/>
    <property type="match status" value="1"/>
</dbReference>
<protein>
    <recommendedName>
        <fullName evidence="7">Recombination protein RecR</fullName>
    </recommendedName>
</protein>
<dbReference type="GO" id="GO:0006281">
    <property type="term" value="P:DNA repair"/>
    <property type="evidence" value="ECO:0007669"/>
    <property type="project" value="UniProtKB-UniRule"/>
</dbReference>
<proteinExistence type="inferred from homology"/>
<comment type="similarity">
    <text evidence="7">Belongs to the RecR family.</text>
</comment>
<dbReference type="HAMAP" id="MF_00017">
    <property type="entry name" value="RecR"/>
    <property type="match status" value="1"/>
</dbReference>
<keyword evidence="5 7" id="KW-0233">DNA recombination</keyword>
<evidence type="ECO:0000256" key="1">
    <source>
        <dbReference type="ARBA" id="ARBA00022723"/>
    </source>
</evidence>
<name>A0A501PBU5_9PROT</name>
<organism evidence="9 10">
    <name type="scientific">Emcibacter nanhaiensis</name>
    <dbReference type="NCBI Taxonomy" id="1505037"/>
    <lineage>
        <taxon>Bacteria</taxon>
        <taxon>Pseudomonadati</taxon>
        <taxon>Pseudomonadota</taxon>
        <taxon>Alphaproteobacteria</taxon>
        <taxon>Emcibacterales</taxon>
        <taxon>Emcibacteraceae</taxon>
        <taxon>Emcibacter</taxon>
    </lineage>
</organism>
<dbReference type="Pfam" id="PF21175">
    <property type="entry name" value="RecR_C"/>
    <property type="match status" value="1"/>
</dbReference>
<dbReference type="SMART" id="SM00493">
    <property type="entry name" value="TOPRIM"/>
    <property type="match status" value="1"/>
</dbReference>
<feature type="domain" description="Toprim" evidence="8">
    <location>
        <begin position="84"/>
        <end position="179"/>
    </location>
</feature>
<dbReference type="Pfam" id="PF02132">
    <property type="entry name" value="RecR_ZnF"/>
    <property type="match status" value="1"/>
</dbReference>
<dbReference type="RefSeq" id="WP_139942146.1">
    <property type="nucleotide sequence ID" value="NZ_JBHSYP010000005.1"/>
</dbReference>
<dbReference type="InterPro" id="IPR006171">
    <property type="entry name" value="TOPRIM_dom"/>
</dbReference>
<accession>A0A501PBU5</accession>
<dbReference type="Pfam" id="PF13662">
    <property type="entry name" value="Toprim_4"/>
    <property type="match status" value="1"/>
</dbReference>
<dbReference type="GO" id="GO:0003677">
    <property type="term" value="F:DNA binding"/>
    <property type="evidence" value="ECO:0007669"/>
    <property type="project" value="UniProtKB-UniRule"/>
</dbReference>
<evidence type="ECO:0000256" key="2">
    <source>
        <dbReference type="ARBA" id="ARBA00022763"/>
    </source>
</evidence>
<dbReference type="GO" id="GO:0006310">
    <property type="term" value="P:DNA recombination"/>
    <property type="evidence" value="ECO:0007669"/>
    <property type="project" value="UniProtKB-UniRule"/>
</dbReference>
<dbReference type="SUPFAM" id="SSF111304">
    <property type="entry name" value="Recombination protein RecR"/>
    <property type="match status" value="1"/>
</dbReference>
<dbReference type="Gene3D" id="3.40.1360.10">
    <property type="match status" value="1"/>
</dbReference>
<evidence type="ECO:0000256" key="4">
    <source>
        <dbReference type="ARBA" id="ARBA00022833"/>
    </source>
</evidence>
<keyword evidence="2 7" id="KW-0227">DNA damage</keyword>
<keyword evidence="4 7" id="KW-0862">Zinc</keyword>
<keyword evidence="1 7" id="KW-0479">Metal-binding</keyword>
<dbReference type="PANTHER" id="PTHR30446">
    <property type="entry name" value="RECOMBINATION PROTEIN RECR"/>
    <property type="match status" value="1"/>
</dbReference>
<dbReference type="Gene3D" id="6.10.250.240">
    <property type="match status" value="1"/>
</dbReference>